<gene>
    <name evidence="1" type="ORF">SAMN05421797_101817</name>
</gene>
<dbReference type="STRING" id="228959.SAMN05421797_101817"/>
<proteinExistence type="predicted"/>
<dbReference type="AlphaFoldDB" id="A0A1N6QAR7"/>
<sequence length="33" mass="3915">MKEMFTEVIMSIKNILLKTLLEIKILVTGLWKH</sequence>
<organism evidence="1 2">
    <name type="scientific">Maribacter ulvicola</name>
    <dbReference type="NCBI Taxonomy" id="228959"/>
    <lineage>
        <taxon>Bacteria</taxon>
        <taxon>Pseudomonadati</taxon>
        <taxon>Bacteroidota</taxon>
        <taxon>Flavobacteriia</taxon>
        <taxon>Flavobacteriales</taxon>
        <taxon>Flavobacteriaceae</taxon>
        <taxon>Maribacter</taxon>
    </lineage>
</organism>
<evidence type="ECO:0000313" key="2">
    <source>
        <dbReference type="Proteomes" id="UP000186953"/>
    </source>
</evidence>
<name>A0A1N6QAR7_9FLAO</name>
<accession>A0A1N6QAR7</accession>
<keyword evidence="2" id="KW-1185">Reference proteome</keyword>
<reference evidence="2" key="1">
    <citation type="submission" date="2017-01" db="EMBL/GenBank/DDBJ databases">
        <authorList>
            <person name="Varghese N."/>
            <person name="Submissions S."/>
        </authorList>
    </citation>
    <scope>NUCLEOTIDE SEQUENCE [LARGE SCALE GENOMIC DNA]</scope>
    <source>
        <strain evidence="2">DSM 15366</strain>
    </source>
</reference>
<protein>
    <submittedName>
        <fullName evidence="1">Uncharacterized protein</fullName>
    </submittedName>
</protein>
<evidence type="ECO:0000313" key="1">
    <source>
        <dbReference type="EMBL" id="SIQ13632.1"/>
    </source>
</evidence>
<dbReference type="Proteomes" id="UP000186953">
    <property type="component" value="Unassembled WGS sequence"/>
</dbReference>
<dbReference type="EMBL" id="FTMA01000001">
    <property type="protein sequence ID" value="SIQ13632.1"/>
    <property type="molecule type" value="Genomic_DNA"/>
</dbReference>